<keyword evidence="2" id="KW-1185">Reference proteome</keyword>
<proteinExistence type="predicted"/>
<accession>A0A2P5BXF1</accession>
<evidence type="ECO:0000313" key="2">
    <source>
        <dbReference type="Proteomes" id="UP000237105"/>
    </source>
</evidence>
<dbReference type="EMBL" id="JXTB01000206">
    <property type="protein sequence ID" value="PON53477.1"/>
    <property type="molecule type" value="Genomic_DNA"/>
</dbReference>
<sequence length="60" mass="6674">MLAHSQSPTQLSVCLSLATRPYTHIELSQDWIHNSVVQSLTSATILGPWQSTAHIVFIRT</sequence>
<name>A0A2P5BXF1_PARAD</name>
<dbReference type="AlphaFoldDB" id="A0A2P5BXF1"/>
<protein>
    <submittedName>
        <fullName evidence="1">Uncharacterized protein</fullName>
    </submittedName>
</protein>
<evidence type="ECO:0000313" key="1">
    <source>
        <dbReference type="EMBL" id="PON53477.1"/>
    </source>
</evidence>
<gene>
    <name evidence="1" type="ORF">PanWU01x14_201970</name>
</gene>
<organism evidence="1 2">
    <name type="scientific">Parasponia andersonii</name>
    <name type="common">Sponia andersonii</name>
    <dbReference type="NCBI Taxonomy" id="3476"/>
    <lineage>
        <taxon>Eukaryota</taxon>
        <taxon>Viridiplantae</taxon>
        <taxon>Streptophyta</taxon>
        <taxon>Embryophyta</taxon>
        <taxon>Tracheophyta</taxon>
        <taxon>Spermatophyta</taxon>
        <taxon>Magnoliopsida</taxon>
        <taxon>eudicotyledons</taxon>
        <taxon>Gunneridae</taxon>
        <taxon>Pentapetalae</taxon>
        <taxon>rosids</taxon>
        <taxon>fabids</taxon>
        <taxon>Rosales</taxon>
        <taxon>Cannabaceae</taxon>
        <taxon>Parasponia</taxon>
    </lineage>
</organism>
<reference evidence="2" key="1">
    <citation type="submission" date="2016-06" db="EMBL/GenBank/DDBJ databases">
        <title>Parallel loss of symbiosis genes in relatives of nitrogen-fixing non-legume Parasponia.</title>
        <authorList>
            <person name="Van Velzen R."/>
            <person name="Holmer R."/>
            <person name="Bu F."/>
            <person name="Rutten L."/>
            <person name="Van Zeijl A."/>
            <person name="Liu W."/>
            <person name="Santuari L."/>
            <person name="Cao Q."/>
            <person name="Sharma T."/>
            <person name="Shen D."/>
            <person name="Roswanjaya Y."/>
            <person name="Wardhani T."/>
            <person name="Kalhor M.S."/>
            <person name="Jansen J."/>
            <person name="Van den Hoogen J."/>
            <person name="Gungor B."/>
            <person name="Hartog M."/>
            <person name="Hontelez J."/>
            <person name="Verver J."/>
            <person name="Yang W.-C."/>
            <person name="Schijlen E."/>
            <person name="Repin R."/>
            <person name="Schilthuizen M."/>
            <person name="Schranz E."/>
            <person name="Heidstra R."/>
            <person name="Miyata K."/>
            <person name="Fedorova E."/>
            <person name="Kohlen W."/>
            <person name="Bisseling T."/>
            <person name="Smit S."/>
            <person name="Geurts R."/>
        </authorList>
    </citation>
    <scope>NUCLEOTIDE SEQUENCE [LARGE SCALE GENOMIC DNA]</scope>
    <source>
        <strain evidence="2">cv. WU1-14</strain>
    </source>
</reference>
<comment type="caution">
    <text evidence="1">The sequence shown here is derived from an EMBL/GenBank/DDBJ whole genome shotgun (WGS) entry which is preliminary data.</text>
</comment>
<dbReference type="Proteomes" id="UP000237105">
    <property type="component" value="Unassembled WGS sequence"/>
</dbReference>